<dbReference type="NCBIfam" id="TIGR04274">
    <property type="entry name" value="hypoxanDNAglyco"/>
    <property type="match status" value="1"/>
</dbReference>
<reference evidence="2 3" key="1">
    <citation type="submission" date="2019-04" db="EMBL/GenBank/DDBJ databases">
        <title>Chitiniphilus eburnea sp. nov., a novel chitinolytic bacterium isolated from aquaculture sludge.</title>
        <authorList>
            <person name="Sheng M."/>
        </authorList>
    </citation>
    <scope>NUCLEOTIDE SEQUENCE [LARGE SCALE GENOMIC DNA]</scope>
    <source>
        <strain evidence="2 3">HX-2-15</strain>
    </source>
</reference>
<protein>
    <submittedName>
        <fullName evidence="2">DNA-deoxyinosine glycosylase</fullName>
        <ecNumber evidence="2">3.2.2.15</ecNumber>
    </submittedName>
</protein>
<dbReference type="AlphaFoldDB" id="A0A4U0PCI4"/>
<dbReference type="OrthoDB" id="9799921at2"/>
<organism evidence="2 3">
    <name type="scientific">Chitiniphilus eburneus</name>
    <dbReference type="NCBI Taxonomy" id="2571148"/>
    <lineage>
        <taxon>Bacteria</taxon>
        <taxon>Pseudomonadati</taxon>
        <taxon>Pseudomonadota</taxon>
        <taxon>Betaproteobacteria</taxon>
        <taxon>Neisseriales</taxon>
        <taxon>Chitinibacteraceae</taxon>
        <taxon>Chitiniphilus</taxon>
    </lineage>
</organism>
<feature type="domain" description="Uracil-DNA glycosylase-like" evidence="1">
    <location>
        <begin position="14"/>
        <end position="162"/>
    </location>
</feature>
<gene>
    <name evidence="2" type="ORF">FAZ21_18100</name>
</gene>
<dbReference type="SUPFAM" id="SSF52141">
    <property type="entry name" value="Uracil-DNA glycosylase-like"/>
    <property type="match status" value="1"/>
</dbReference>
<dbReference type="Proteomes" id="UP000310016">
    <property type="component" value="Unassembled WGS sequence"/>
</dbReference>
<dbReference type="InterPro" id="IPR026353">
    <property type="entry name" value="Hypoxan-DNA_Glyclase"/>
</dbReference>
<keyword evidence="2" id="KW-0378">Hydrolase</keyword>
<accession>A0A4U0PCI4</accession>
<dbReference type="EC" id="3.2.2.15" evidence="2"/>
<evidence type="ECO:0000313" key="3">
    <source>
        <dbReference type="Proteomes" id="UP000310016"/>
    </source>
</evidence>
<name>A0A4U0PCI4_9NEIS</name>
<dbReference type="SMART" id="SM00986">
    <property type="entry name" value="UDG"/>
    <property type="match status" value="1"/>
</dbReference>
<keyword evidence="2" id="KW-0326">Glycosidase</keyword>
<dbReference type="RefSeq" id="WP_136774839.1">
    <property type="nucleotide sequence ID" value="NZ_CP156074.1"/>
</dbReference>
<evidence type="ECO:0000259" key="1">
    <source>
        <dbReference type="SMART" id="SM00986"/>
    </source>
</evidence>
<keyword evidence="3" id="KW-1185">Reference proteome</keyword>
<dbReference type="EMBL" id="SUMF01000037">
    <property type="protein sequence ID" value="TJZ65421.1"/>
    <property type="molecule type" value="Genomic_DNA"/>
</dbReference>
<dbReference type="InterPro" id="IPR036895">
    <property type="entry name" value="Uracil-DNA_glycosylase-like_sf"/>
</dbReference>
<evidence type="ECO:0000313" key="2">
    <source>
        <dbReference type="EMBL" id="TJZ65421.1"/>
    </source>
</evidence>
<comment type="caution">
    <text evidence="2">The sequence shown here is derived from an EMBL/GenBank/DDBJ whole genome shotgun (WGS) entry which is preliminary data.</text>
</comment>
<dbReference type="Pfam" id="PF03167">
    <property type="entry name" value="UDG"/>
    <property type="match status" value="1"/>
</dbReference>
<dbReference type="SMART" id="SM00987">
    <property type="entry name" value="UreE_C"/>
    <property type="match status" value="1"/>
</dbReference>
<sequence>MPFPDPSPTKQGLPPIVDRNVRVLVLGSLPGDASLSAQAYYAHPRNAFWPIMAALLPARFDEDWSQRYATLLAHGVGLWDVIGRAERQGSLDTRLRRIEANRLPALLADLPALRAVAFNGGTAARLGLPQVPAGIATLALPSTSPAHTLKLADKIEAWRALTPWLAQAAKS</sequence>
<dbReference type="CDD" id="cd10032">
    <property type="entry name" value="UDG-F6_HDG"/>
    <property type="match status" value="1"/>
</dbReference>
<dbReference type="GO" id="GO:0033958">
    <property type="term" value="F:DNA-deoxyinosine glycosylase activity"/>
    <property type="evidence" value="ECO:0007669"/>
    <property type="project" value="UniProtKB-EC"/>
</dbReference>
<dbReference type="InterPro" id="IPR005122">
    <property type="entry name" value="Uracil-DNA_glycosylase-like"/>
</dbReference>
<proteinExistence type="predicted"/>
<dbReference type="Gene3D" id="3.40.470.10">
    <property type="entry name" value="Uracil-DNA glycosylase-like domain"/>
    <property type="match status" value="1"/>
</dbReference>